<protein>
    <recommendedName>
        <fullName evidence="4">Transposase IS701-like DDE domain-containing protein</fullName>
    </recommendedName>
</protein>
<evidence type="ECO:0000256" key="1">
    <source>
        <dbReference type="SAM" id="MobiDB-lite"/>
    </source>
</evidence>
<dbReference type="EMBL" id="JBHSBB010000017">
    <property type="protein sequence ID" value="MFC4034739.1"/>
    <property type="molecule type" value="Genomic_DNA"/>
</dbReference>
<accession>A0ABV8HWZ8</accession>
<dbReference type="RefSeq" id="WP_386433490.1">
    <property type="nucleotide sequence ID" value="NZ_JBHSBB010000017.1"/>
</dbReference>
<gene>
    <name evidence="2" type="ORF">ACFO3J_25195</name>
</gene>
<reference evidence="3" key="1">
    <citation type="journal article" date="2019" name="Int. J. Syst. Evol. Microbiol.">
        <title>The Global Catalogue of Microorganisms (GCM) 10K type strain sequencing project: providing services to taxonomists for standard genome sequencing and annotation.</title>
        <authorList>
            <consortium name="The Broad Institute Genomics Platform"/>
            <consortium name="The Broad Institute Genome Sequencing Center for Infectious Disease"/>
            <person name="Wu L."/>
            <person name="Ma J."/>
        </authorList>
    </citation>
    <scope>NUCLEOTIDE SEQUENCE [LARGE SCALE GENOMIC DNA]</scope>
    <source>
        <strain evidence="3">CGMCC 4.7237</strain>
    </source>
</reference>
<evidence type="ECO:0000313" key="3">
    <source>
        <dbReference type="Proteomes" id="UP001595765"/>
    </source>
</evidence>
<dbReference type="Proteomes" id="UP001595765">
    <property type="component" value="Unassembled WGS sequence"/>
</dbReference>
<name>A0ABV8HWZ8_9ACTN</name>
<keyword evidence="3" id="KW-1185">Reference proteome</keyword>
<feature type="compositionally biased region" description="Basic and acidic residues" evidence="1">
    <location>
        <begin position="137"/>
        <end position="151"/>
    </location>
</feature>
<organism evidence="2 3">
    <name type="scientific">Streptomyces polygonati</name>
    <dbReference type="NCBI Taxonomy" id="1617087"/>
    <lineage>
        <taxon>Bacteria</taxon>
        <taxon>Bacillati</taxon>
        <taxon>Actinomycetota</taxon>
        <taxon>Actinomycetes</taxon>
        <taxon>Kitasatosporales</taxon>
        <taxon>Streptomycetaceae</taxon>
        <taxon>Streptomyces</taxon>
    </lineage>
</organism>
<proteinExistence type="predicted"/>
<comment type="caution">
    <text evidence="2">The sequence shown here is derived from an EMBL/GenBank/DDBJ whole genome shotgun (WGS) entry which is preliminary data.</text>
</comment>
<evidence type="ECO:0008006" key="4">
    <source>
        <dbReference type="Google" id="ProtNLM"/>
    </source>
</evidence>
<sequence length="151" mass="16476">MESLHSHAGSWRHLVVDTAGPAGKFGVPDRKGGMGGISWRRTEVAYPLTASGKRNFRAGVVYRDKGCGVPLLMVEADRYTETGTVLADKDYYRRLVYDRSMPAMEVSGRELLILTSVLISPLLAVCQSQGPDVPVSRAERDPRGTADEKPA</sequence>
<feature type="region of interest" description="Disordered" evidence="1">
    <location>
        <begin position="130"/>
        <end position="151"/>
    </location>
</feature>
<evidence type="ECO:0000313" key="2">
    <source>
        <dbReference type="EMBL" id="MFC4034739.1"/>
    </source>
</evidence>